<evidence type="ECO:0000313" key="2">
    <source>
        <dbReference type="Ensembl" id="ENSRBIP00000011015.1"/>
    </source>
</evidence>
<evidence type="ECO:0000256" key="1">
    <source>
        <dbReference type="SAM" id="Phobius"/>
    </source>
</evidence>
<reference evidence="2 3" key="1">
    <citation type="submission" date="2016-06" db="EMBL/GenBank/DDBJ databases">
        <title>Genome of Rhinopithecus bieti.</title>
        <authorList>
            <person name="Wu"/>
            <person name="C.-I. and Zhang"/>
            <person name="Y."/>
        </authorList>
    </citation>
    <scope>NUCLEOTIDE SEQUENCE</scope>
</reference>
<accession>A0A2K6KIB6</accession>
<reference evidence="2" key="3">
    <citation type="submission" date="2025-09" db="UniProtKB">
        <authorList>
            <consortium name="Ensembl"/>
        </authorList>
    </citation>
    <scope>IDENTIFICATION</scope>
</reference>
<keyword evidence="1" id="KW-0472">Membrane</keyword>
<feature type="transmembrane region" description="Helical" evidence="1">
    <location>
        <begin position="7"/>
        <end position="25"/>
    </location>
</feature>
<dbReference type="OMA" id="VFIFNIR"/>
<protein>
    <submittedName>
        <fullName evidence="2">Uncharacterized protein</fullName>
    </submittedName>
</protein>
<dbReference type="Proteomes" id="UP000233180">
    <property type="component" value="Unassembled WGS sequence"/>
</dbReference>
<reference evidence="2" key="2">
    <citation type="submission" date="2025-08" db="UniProtKB">
        <authorList>
            <consortium name="Ensembl"/>
        </authorList>
    </citation>
    <scope>IDENTIFICATION</scope>
</reference>
<dbReference type="AlphaFoldDB" id="A0A2K6KIB6"/>
<keyword evidence="1" id="KW-0812">Transmembrane</keyword>
<evidence type="ECO:0000313" key="3">
    <source>
        <dbReference type="Proteomes" id="UP000233180"/>
    </source>
</evidence>
<organism evidence="2 3">
    <name type="scientific">Rhinopithecus bieti</name>
    <name type="common">Black snub-nosed monkey</name>
    <name type="synonym">Pygathrix bieti</name>
    <dbReference type="NCBI Taxonomy" id="61621"/>
    <lineage>
        <taxon>Eukaryota</taxon>
        <taxon>Metazoa</taxon>
        <taxon>Chordata</taxon>
        <taxon>Craniata</taxon>
        <taxon>Vertebrata</taxon>
        <taxon>Euteleostomi</taxon>
        <taxon>Mammalia</taxon>
        <taxon>Eutheria</taxon>
        <taxon>Euarchontoglires</taxon>
        <taxon>Primates</taxon>
        <taxon>Haplorrhini</taxon>
        <taxon>Catarrhini</taxon>
        <taxon>Cercopithecidae</taxon>
        <taxon>Colobinae</taxon>
        <taxon>Rhinopithecus</taxon>
    </lineage>
</organism>
<dbReference type="Ensembl" id="ENSRBIT00000034656.1">
    <property type="protein sequence ID" value="ENSRBIP00000011015.1"/>
    <property type="gene ID" value="ENSRBIG00000029367.1"/>
</dbReference>
<keyword evidence="1" id="KW-1133">Transmembrane helix</keyword>
<proteinExistence type="predicted"/>
<keyword evidence="3" id="KW-1185">Reference proteome</keyword>
<name>A0A2K6KIB6_RHIBE</name>
<dbReference type="GeneTree" id="ENSGT00900000143156"/>
<sequence>MTGLCYFYLNFYISQVVFVFIIRGAEPGAVFILRWPIWGCGIFIQVINVLASVKTASMSKQRKLPTYWFVLVGNKRDRLVPVTGVVIVDTSRFGAFTRLRQKQISH</sequence>
<feature type="transmembrane region" description="Helical" evidence="1">
    <location>
        <begin position="31"/>
        <end position="53"/>
    </location>
</feature>